<comment type="function">
    <text evidence="6">May play a role in fatty acid biosynthesis and insulin sensitivity.</text>
</comment>
<sequence>MALVTSTLTNGILRVVLCNARKRNPLSSEALNQLECAFRTASDKSCRAVVITAEGPVFSAGHDLRELKSLDPQKQYELFARCGSLMNSLRHLEVPVLAAVEGLAAAAGCQLVAACDMAVAGPEARFSLPGASVGLFCSAPSVPVVRCVGQKAAAFMLYTGTNIDAIQALRFGLISHRAESNEALGALVEDIVQDIARKPKDVISLGKRFLQREAKVQEVRSYEDAARVMADNLQLKNGKEGLESFVEKRHPHWQ</sequence>
<dbReference type="KEGG" id="goe:100906220"/>
<proteinExistence type="predicted"/>
<dbReference type="GO" id="GO:0016836">
    <property type="term" value="F:hydro-lyase activity"/>
    <property type="evidence" value="ECO:0007669"/>
    <property type="project" value="TreeGrafter"/>
</dbReference>
<evidence type="ECO:0000313" key="9">
    <source>
        <dbReference type="RefSeq" id="XP_003744852.1"/>
    </source>
</evidence>
<dbReference type="InterPro" id="IPR029045">
    <property type="entry name" value="ClpP/crotonase-like_dom_sf"/>
</dbReference>
<dbReference type="Proteomes" id="UP000694867">
    <property type="component" value="Unplaced"/>
</dbReference>
<dbReference type="InterPro" id="IPR014748">
    <property type="entry name" value="Enoyl-CoA_hydra_C"/>
</dbReference>
<dbReference type="Gene3D" id="1.10.12.10">
    <property type="entry name" value="Lyase 2-enoyl-coa Hydratase, Chain A, domain 2"/>
    <property type="match status" value="1"/>
</dbReference>
<protein>
    <recommendedName>
        <fullName evidence="7">Enoyl-CoA hydratase domain-containing protein 3, mitochondrial</fullName>
    </recommendedName>
</protein>
<dbReference type="GeneID" id="100906220"/>
<dbReference type="GO" id="GO:0005739">
    <property type="term" value="C:mitochondrion"/>
    <property type="evidence" value="ECO:0007669"/>
    <property type="project" value="UniProtKB-SubCell"/>
</dbReference>
<dbReference type="InterPro" id="IPR052377">
    <property type="entry name" value="Mitochondrial_ECH-domain"/>
</dbReference>
<dbReference type="PANTHER" id="PTHR43602">
    <property type="match status" value="1"/>
</dbReference>
<evidence type="ECO:0000256" key="6">
    <source>
        <dbReference type="ARBA" id="ARBA00037410"/>
    </source>
</evidence>
<dbReference type="Pfam" id="PF00378">
    <property type="entry name" value="ECH_1"/>
    <property type="match status" value="1"/>
</dbReference>
<evidence type="ECO:0000256" key="4">
    <source>
        <dbReference type="ARBA" id="ARBA00023098"/>
    </source>
</evidence>
<evidence type="ECO:0000256" key="2">
    <source>
        <dbReference type="ARBA" id="ARBA00022832"/>
    </source>
</evidence>
<reference evidence="9" key="1">
    <citation type="submission" date="2025-08" db="UniProtKB">
        <authorList>
            <consortium name="RefSeq"/>
        </authorList>
    </citation>
    <scope>IDENTIFICATION</scope>
</reference>
<name>A0AAJ6VY74_9ACAR</name>
<dbReference type="RefSeq" id="XP_003744852.1">
    <property type="nucleotide sequence ID" value="XM_003744804.2"/>
</dbReference>
<evidence type="ECO:0000256" key="5">
    <source>
        <dbReference type="ARBA" id="ARBA00023128"/>
    </source>
</evidence>
<dbReference type="Gene3D" id="3.90.226.10">
    <property type="entry name" value="2-enoyl-CoA Hydratase, Chain A, domain 1"/>
    <property type="match status" value="1"/>
</dbReference>
<comment type="subcellular location">
    <subcellularLocation>
        <location evidence="1">Mitochondrion</location>
    </subcellularLocation>
</comment>
<keyword evidence="2" id="KW-0276">Fatty acid metabolism</keyword>
<keyword evidence="8" id="KW-1185">Reference proteome</keyword>
<evidence type="ECO:0000256" key="7">
    <source>
        <dbReference type="ARBA" id="ARBA00040545"/>
    </source>
</evidence>
<evidence type="ECO:0000256" key="1">
    <source>
        <dbReference type="ARBA" id="ARBA00004173"/>
    </source>
</evidence>
<accession>A0AAJ6VY74</accession>
<dbReference type="AlphaFoldDB" id="A0AAJ6VY74"/>
<organism evidence="8 9">
    <name type="scientific">Galendromus occidentalis</name>
    <name type="common">western predatory mite</name>
    <dbReference type="NCBI Taxonomy" id="34638"/>
    <lineage>
        <taxon>Eukaryota</taxon>
        <taxon>Metazoa</taxon>
        <taxon>Ecdysozoa</taxon>
        <taxon>Arthropoda</taxon>
        <taxon>Chelicerata</taxon>
        <taxon>Arachnida</taxon>
        <taxon>Acari</taxon>
        <taxon>Parasitiformes</taxon>
        <taxon>Mesostigmata</taxon>
        <taxon>Gamasina</taxon>
        <taxon>Phytoseioidea</taxon>
        <taxon>Phytoseiidae</taxon>
        <taxon>Typhlodrominae</taxon>
        <taxon>Galendromus</taxon>
    </lineage>
</organism>
<dbReference type="GO" id="GO:0006631">
    <property type="term" value="P:fatty acid metabolic process"/>
    <property type="evidence" value="ECO:0007669"/>
    <property type="project" value="UniProtKB-KW"/>
</dbReference>
<dbReference type="CDD" id="cd06558">
    <property type="entry name" value="crotonase-like"/>
    <property type="match status" value="1"/>
</dbReference>
<evidence type="ECO:0000256" key="3">
    <source>
        <dbReference type="ARBA" id="ARBA00022946"/>
    </source>
</evidence>
<keyword evidence="5" id="KW-0496">Mitochondrion</keyword>
<keyword evidence="3" id="KW-0809">Transit peptide</keyword>
<keyword evidence="4" id="KW-0443">Lipid metabolism</keyword>
<dbReference type="InterPro" id="IPR001753">
    <property type="entry name" value="Enoyl-CoA_hydra/iso"/>
</dbReference>
<dbReference type="PANTHER" id="PTHR43602:SF1">
    <property type="entry name" value="ENOYL-COA HYDRATASE DOMAIN-CONTAINING PROTEIN 3, MITOCHONDRIAL"/>
    <property type="match status" value="1"/>
</dbReference>
<gene>
    <name evidence="9" type="primary">LOC100906220</name>
</gene>
<evidence type="ECO:0000313" key="8">
    <source>
        <dbReference type="Proteomes" id="UP000694867"/>
    </source>
</evidence>
<dbReference type="SUPFAM" id="SSF52096">
    <property type="entry name" value="ClpP/crotonase"/>
    <property type="match status" value="1"/>
</dbReference>